<comment type="caution">
    <text evidence="2">The sequence shown here is derived from an EMBL/GenBank/DDBJ whole genome shotgun (WGS) entry which is preliminary data.</text>
</comment>
<dbReference type="SUPFAM" id="SSF88713">
    <property type="entry name" value="Glycoside hydrolase/deacetylase"/>
    <property type="match status" value="1"/>
</dbReference>
<reference evidence="2 3" key="1">
    <citation type="submission" date="2016-01" db="EMBL/GenBank/DDBJ databases">
        <authorList>
            <person name="Peeters C."/>
        </authorList>
    </citation>
    <scope>NUCLEOTIDE SEQUENCE [LARGE SCALE GENOMIC DNA]</scope>
    <source>
        <strain evidence="2">LMG 29315</strain>
    </source>
</reference>
<dbReference type="GO" id="GO:0005975">
    <property type="term" value="P:carbohydrate metabolic process"/>
    <property type="evidence" value="ECO:0007669"/>
    <property type="project" value="InterPro"/>
</dbReference>
<dbReference type="Gene3D" id="3.20.20.370">
    <property type="entry name" value="Glycoside hydrolase/deacetylase"/>
    <property type="match status" value="1"/>
</dbReference>
<dbReference type="Pfam" id="PF01522">
    <property type="entry name" value="Polysacc_deac_1"/>
    <property type="match status" value="1"/>
</dbReference>
<evidence type="ECO:0000259" key="1">
    <source>
        <dbReference type="Pfam" id="PF01522"/>
    </source>
</evidence>
<dbReference type="Proteomes" id="UP000198263">
    <property type="component" value="Unassembled WGS sequence"/>
</dbReference>
<evidence type="ECO:0000313" key="3">
    <source>
        <dbReference type="Proteomes" id="UP000198263"/>
    </source>
</evidence>
<accession>A0A658QXZ5</accession>
<proteinExistence type="predicted"/>
<dbReference type="AlphaFoldDB" id="A0A658QXZ5"/>
<keyword evidence="3" id="KW-1185">Reference proteome</keyword>
<gene>
    <name evidence="2" type="ORF">AWB72_02805</name>
</gene>
<dbReference type="OrthoDB" id="7836272at2"/>
<dbReference type="GO" id="GO:0016810">
    <property type="term" value="F:hydrolase activity, acting on carbon-nitrogen (but not peptide) bonds"/>
    <property type="evidence" value="ECO:0007669"/>
    <property type="project" value="InterPro"/>
</dbReference>
<evidence type="ECO:0000313" key="2">
    <source>
        <dbReference type="EMBL" id="SAL31664.1"/>
    </source>
</evidence>
<organism evidence="2 3">
    <name type="scientific">Caballeronia concitans</name>
    <dbReference type="NCBI Taxonomy" id="1777133"/>
    <lineage>
        <taxon>Bacteria</taxon>
        <taxon>Pseudomonadati</taxon>
        <taxon>Pseudomonadota</taxon>
        <taxon>Betaproteobacteria</taxon>
        <taxon>Burkholderiales</taxon>
        <taxon>Burkholderiaceae</taxon>
        <taxon>Caballeronia</taxon>
    </lineage>
</organism>
<sequence length="339" mass="38697">MTFDHGVFTVSLDFELLWGVRETRTIESYGENLRGGRRAIPQMLDVFRKSGIHATWATVGFMFHHDIAELKASLPRVRPHYKRPGISPYDYIDAAQSLDPLYHFAPELIALIQEAPGQAVGTHTYSHYYCLEEGQGVREFEADLECAVEVARRAGIEIKSIVFPRNQCNDAYLAVLSRFGILCYRGTQHGQAYAASDKAGQSRFKRASRLLDAYVSVSGHNTHALEDCYRAMPFNFPASSFLRPFRRRAAMLDDLRLKRIKDAMTHAAIHKRLYHLWWHPHNFGRDTAQNIAFVERIAAHYVFLRERYGFVSLNMEELCAIGVRHHANDRAPSAIEATL</sequence>
<protein>
    <submittedName>
        <fullName evidence="2">Polysaccharide deacetylase</fullName>
    </submittedName>
</protein>
<dbReference type="InterPro" id="IPR002509">
    <property type="entry name" value="NODB_dom"/>
</dbReference>
<dbReference type="RefSeq" id="WP_052450080.1">
    <property type="nucleotide sequence ID" value="NZ_FCNV02000004.1"/>
</dbReference>
<feature type="domain" description="NodB homology" evidence="1">
    <location>
        <begin position="38"/>
        <end position="181"/>
    </location>
</feature>
<dbReference type="CDD" id="cd10929">
    <property type="entry name" value="CE4_u5"/>
    <property type="match status" value="1"/>
</dbReference>
<dbReference type="InterPro" id="IPR011330">
    <property type="entry name" value="Glyco_hydro/deAcase_b/a-brl"/>
</dbReference>
<name>A0A658QXZ5_9BURK</name>
<dbReference type="EMBL" id="FCNV02000004">
    <property type="protein sequence ID" value="SAL31664.1"/>
    <property type="molecule type" value="Genomic_DNA"/>
</dbReference>